<dbReference type="GO" id="GO:0035336">
    <property type="term" value="P:long-chain fatty-acyl-CoA metabolic process"/>
    <property type="evidence" value="ECO:0007669"/>
    <property type="project" value="TreeGrafter"/>
</dbReference>
<keyword evidence="15" id="KW-1185">Reference proteome</keyword>
<dbReference type="EnsemblMetazoa" id="PHUM288740-RA">
    <property type="protein sequence ID" value="PHUM288740-PA"/>
    <property type="gene ID" value="PHUM288740"/>
</dbReference>
<name>E0VLK1_PEDHC</name>
<dbReference type="OrthoDB" id="429813at2759"/>
<dbReference type="Gene3D" id="3.40.50.720">
    <property type="entry name" value="NAD(P)-binding Rossmann-like Domain"/>
    <property type="match status" value="1"/>
</dbReference>
<comment type="catalytic activity">
    <reaction evidence="9 10">
        <text>a long-chain fatty acyl-CoA + 2 NADPH + 2 H(+) = a long-chain primary fatty alcohol + 2 NADP(+) + CoA</text>
        <dbReference type="Rhea" id="RHEA:52716"/>
        <dbReference type="ChEBI" id="CHEBI:15378"/>
        <dbReference type="ChEBI" id="CHEBI:57287"/>
        <dbReference type="ChEBI" id="CHEBI:57783"/>
        <dbReference type="ChEBI" id="CHEBI:58349"/>
        <dbReference type="ChEBI" id="CHEBI:77396"/>
        <dbReference type="ChEBI" id="CHEBI:83139"/>
        <dbReference type="EC" id="1.2.1.84"/>
    </reaction>
</comment>
<comment type="function">
    <text evidence="10">Catalyzes the reduction of fatty acyl-CoA to fatty alcohols.</text>
</comment>
<dbReference type="FunCoup" id="E0VLK1">
    <property type="interactions" value="54"/>
</dbReference>
<dbReference type="SUPFAM" id="SSF51735">
    <property type="entry name" value="NAD(P)-binding Rossmann-fold domains"/>
    <property type="match status" value="1"/>
</dbReference>
<comment type="subcellular location">
    <subcellularLocation>
        <location evidence="1">Membrane</location>
        <topology evidence="1">Multi-pass membrane protein</topology>
    </subcellularLocation>
</comment>
<evidence type="ECO:0000259" key="12">
    <source>
        <dbReference type="Pfam" id="PF07993"/>
    </source>
</evidence>
<dbReference type="EMBL" id="DS235271">
    <property type="protein sequence ID" value="EEB14257.1"/>
    <property type="molecule type" value="Genomic_DNA"/>
</dbReference>
<keyword evidence="10" id="KW-0560">Oxidoreductase</keyword>
<keyword evidence="3 10" id="KW-0444">Lipid biosynthesis</keyword>
<evidence type="ECO:0000256" key="10">
    <source>
        <dbReference type="RuleBase" id="RU363097"/>
    </source>
</evidence>
<protein>
    <recommendedName>
        <fullName evidence="10">Fatty acyl-CoA reductase</fullName>
        <ecNumber evidence="10">1.2.1.84</ecNumber>
    </recommendedName>
</protein>
<evidence type="ECO:0000256" key="4">
    <source>
        <dbReference type="ARBA" id="ARBA00022692"/>
    </source>
</evidence>
<dbReference type="InterPro" id="IPR036291">
    <property type="entry name" value="NAD(P)-bd_dom_sf"/>
</dbReference>
<dbReference type="OMA" id="YRCFFAS"/>
<keyword evidence="8 10" id="KW-0472">Membrane</keyword>
<dbReference type="eggNOG" id="KOG1221">
    <property type="taxonomic scope" value="Eukaryota"/>
</dbReference>
<feature type="transmembrane region" description="Helical" evidence="10">
    <location>
        <begin position="376"/>
        <end position="402"/>
    </location>
</feature>
<dbReference type="PANTHER" id="PTHR11011:SF61">
    <property type="entry name" value="FATTY ACYL-COA REDUCTASE"/>
    <property type="match status" value="1"/>
</dbReference>
<dbReference type="FunFam" id="3.40.50.720:FF:000143">
    <property type="entry name" value="Fatty acyl-CoA reductase"/>
    <property type="match status" value="1"/>
</dbReference>
<dbReference type="CDD" id="cd09071">
    <property type="entry name" value="FAR_C"/>
    <property type="match status" value="1"/>
</dbReference>
<feature type="transmembrane region" description="Helical" evidence="10">
    <location>
        <begin position="491"/>
        <end position="511"/>
    </location>
</feature>
<accession>E0VLK1</accession>
<dbReference type="PANTHER" id="PTHR11011">
    <property type="entry name" value="MALE STERILITY PROTEIN 2-RELATED"/>
    <property type="match status" value="1"/>
</dbReference>
<sequence length="521" mass="60206">MGNGESAFEKEYQKRYEGVNIEDLPDRIADVFNGKTIFITGGTGFMGKVLVEKILRNCCGLKKMYLLLRNKKGVDPKDRLQKIFESPLFDKVKEIHGEEKIKRKIAYIGGDVSLPDLGLTESDRKLLIDEVNIVFHLAATIRFDEPLKKAVLLNTRGTKLVLELAKQMKNLELFHHMSTAYCHLEQKVLEEKSYPPHCNPHDLIKTMEWMDDDVAESLTKKVLGKCPNTYAFTKNLSEGIIVEAIESDPPFPAVISRPSIVVPIWKEPLPGWTDNINGPTGLLIGAGKGVIRTMYCKQEGYADYLPVDIAVNGILVVTWNFISNKDYNRRYFHFTSSEEIRISWEELILLGRKITEEIPLNGVVWYPGGSMKKSKLFHNICVVLFHYIPAYIIDTLLFFLGYKPIMCRVQKRITKGFEVFEYYANNQWQFMNTHVYYARSIMNPKERERYKVDGLGLDVEEYFKSCILAARAYILNEAPETLPAARRHLKIMYWVDIFTKLAFAFFLFYFVSKYFDIFHII</sequence>
<dbReference type="InterPro" id="IPR026055">
    <property type="entry name" value="FAR"/>
</dbReference>
<reference evidence="13" key="1">
    <citation type="submission" date="2007-04" db="EMBL/GenBank/DDBJ databases">
        <title>Annotation of Pediculus humanus corporis strain USDA.</title>
        <authorList>
            <person name="Kirkness E."/>
            <person name="Hannick L."/>
            <person name="Hass B."/>
            <person name="Bruggner R."/>
            <person name="Lawson D."/>
            <person name="Bidwell S."/>
            <person name="Joardar V."/>
            <person name="Caler E."/>
            <person name="Walenz B."/>
            <person name="Inman J."/>
            <person name="Schobel S."/>
            <person name="Galinsky K."/>
            <person name="Amedeo P."/>
            <person name="Strausberg R."/>
        </authorList>
    </citation>
    <scope>NUCLEOTIDE SEQUENCE</scope>
    <source>
        <strain evidence="13">USDA</strain>
    </source>
</reference>
<dbReference type="GeneID" id="8229619"/>
<dbReference type="EMBL" id="AAZO01003351">
    <property type="status" value="NOT_ANNOTATED_CDS"/>
    <property type="molecule type" value="Genomic_DNA"/>
</dbReference>
<evidence type="ECO:0000256" key="9">
    <source>
        <dbReference type="ARBA" id="ARBA00052530"/>
    </source>
</evidence>
<gene>
    <name evidence="14" type="primary">8229619</name>
    <name evidence="13" type="ORF">Phum_PHUM288740</name>
</gene>
<comment type="similarity">
    <text evidence="2 10">Belongs to the fatty acyl-CoA reductase family.</text>
</comment>
<dbReference type="GO" id="GO:0016020">
    <property type="term" value="C:membrane"/>
    <property type="evidence" value="ECO:0007669"/>
    <property type="project" value="UniProtKB-SubCell"/>
</dbReference>
<dbReference type="VEuPathDB" id="VectorBase:PHUM288740"/>
<keyword evidence="7 10" id="KW-0443">Lipid metabolism</keyword>
<evidence type="ECO:0000256" key="1">
    <source>
        <dbReference type="ARBA" id="ARBA00004141"/>
    </source>
</evidence>
<dbReference type="CDD" id="cd05236">
    <property type="entry name" value="FAR-N_SDR_e"/>
    <property type="match status" value="1"/>
</dbReference>
<evidence type="ECO:0000313" key="13">
    <source>
        <dbReference type="EMBL" id="EEB14257.1"/>
    </source>
</evidence>
<evidence type="ECO:0000313" key="15">
    <source>
        <dbReference type="Proteomes" id="UP000009046"/>
    </source>
</evidence>
<evidence type="ECO:0000313" key="14">
    <source>
        <dbReference type="EnsemblMetazoa" id="PHUM288740-PA"/>
    </source>
</evidence>
<dbReference type="KEGG" id="phu:Phum_PHUM288740"/>
<dbReference type="InParanoid" id="E0VLK1"/>
<dbReference type="HOGENOM" id="CLU_024661_0_2_1"/>
<proteinExistence type="inferred from homology"/>
<dbReference type="InterPro" id="IPR013120">
    <property type="entry name" value="FAR_NAD-bd"/>
</dbReference>
<evidence type="ECO:0000256" key="8">
    <source>
        <dbReference type="ARBA" id="ARBA00023136"/>
    </source>
</evidence>
<dbReference type="EC" id="1.2.1.84" evidence="10"/>
<evidence type="ECO:0000256" key="7">
    <source>
        <dbReference type="ARBA" id="ARBA00023098"/>
    </source>
</evidence>
<keyword evidence="6 10" id="KW-1133">Transmembrane helix</keyword>
<evidence type="ECO:0000256" key="6">
    <source>
        <dbReference type="ARBA" id="ARBA00022989"/>
    </source>
</evidence>
<dbReference type="Pfam" id="PF07993">
    <property type="entry name" value="NAD_binding_4"/>
    <property type="match status" value="1"/>
</dbReference>
<keyword evidence="4 10" id="KW-0812">Transmembrane</keyword>
<feature type="domain" description="Fatty acyl-CoA reductase C-terminal" evidence="11">
    <location>
        <begin position="385"/>
        <end position="477"/>
    </location>
</feature>
<dbReference type="CTD" id="8229619"/>
<dbReference type="Proteomes" id="UP000009046">
    <property type="component" value="Unassembled WGS sequence"/>
</dbReference>
<evidence type="ECO:0000256" key="5">
    <source>
        <dbReference type="ARBA" id="ARBA00022857"/>
    </source>
</evidence>
<evidence type="ECO:0000259" key="11">
    <source>
        <dbReference type="Pfam" id="PF03015"/>
    </source>
</evidence>
<reference evidence="13" key="2">
    <citation type="submission" date="2007-04" db="EMBL/GenBank/DDBJ databases">
        <title>The genome of the human body louse.</title>
        <authorList>
            <consortium name="The Human Body Louse Genome Consortium"/>
            <person name="Kirkness E."/>
            <person name="Walenz B."/>
            <person name="Hass B."/>
            <person name="Bruggner R."/>
            <person name="Strausberg R."/>
        </authorList>
    </citation>
    <scope>NUCLEOTIDE SEQUENCE</scope>
    <source>
        <strain evidence="13">USDA</strain>
    </source>
</reference>
<dbReference type="GO" id="GO:0102965">
    <property type="term" value="F:alcohol-forming long-chain fatty acyl-CoA reductase activity"/>
    <property type="evidence" value="ECO:0007669"/>
    <property type="project" value="UniProtKB-EC"/>
</dbReference>
<reference evidence="14" key="3">
    <citation type="submission" date="2020-05" db="UniProtKB">
        <authorList>
            <consortium name="EnsemblMetazoa"/>
        </authorList>
    </citation>
    <scope>IDENTIFICATION</scope>
    <source>
        <strain evidence="14">USDA</strain>
    </source>
</reference>
<dbReference type="GO" id="GO:0080019">
    <property type="term" value="F:alcohol-forming very long-chain fatty acyl-CoA reductase activity"/>
    <property type="evidence" value="ECO:0007669"/>
    <property type="project" value="InterPro"/>
</dbReference>
<organism>
    <name type="scientific">Pediculus humanus subsp. corporis</name>
    <name type="common">Body louse</name>
    <dbReference type="NCBI Taxonomy" id="121224"/>
    <lineage>
        <taxon>Eukaryota</taxon>
        <taxon>Metazoa</taxon>
        <taxon>Ecdysozoa</taxon>
        <taxon>Arthropoda</taxon>
        <taxon>Hexapoda</taxon>
        <taxon>Insecta</taxon>
        <taxon>Pterygota</taxon>
        <taxon>Neoptera</taxon>
        <taxon>Paraneoptera</taxon>
        <taxon>Psocodea</taxon>
        <taxon>Troctomorpha</taxon>
        <taxon>Phthiraptera</taxon>
        <taxon>Anoplura</taxon>
        <taxon>Pediculidae</taxon>
        <taxon>Pediculus</taxon>
    </lineage>
</organism>
<dbReference type="GO" id="GO:0005777">
    <property type="term" value="C:peroxisome"/>
    <property type="evidence" value="ECO:0007669"/>
    <property type="project" value="TreeGrafter"/>
</dbReference>
<evidence type="ECO:0000256" key="2">
    <source>
        <dbReference type="ARBA" id="ARBA00005928"/>
    </source>
</evidence>
<dbReference type="InterPro" id="IPR033640">
    <property type="entry name" value="FAR_C"/>
</dbReference>
<evidence type="ECO:0000256" key="3">
    <source>
        <dbReference type="ARBA" id="ARBA00022516"/>
    </source>
</evidence>
<keyword evidence="5 10" id="KW-0521">NADP</keyword>
<dbReference type="AlphaFoldDB" id="E0VLK1"/>
<feature type="domain" description="Thioester reductase (TE)" evidence="12">
    <location>
        <begin position="39"/>
        <end position="314"/>
    </location>
</feature>
<dbReference type="Pfam" id="PF03015">
    <property type="entry name" value="Sterile"/>
    <property type="match status" value="1"/>
</dbReference>
<dbReference type="RefSeq" id="XP_002426995.1">
    <property type="nucleotide sequence ID" value="XM_002426950.1"/>
</dbReference>